<evidence type="ECO:0000313" key="2">
    <source>
        <dbReference type="Proteomes" id="UP000186955"/>
    </source>
</evidence>
<name>A0A1Q5UAD8_9EURO</name>
<accession>A0A1Q5UAD8</accession>
<sequence>MKDDHRKIVYETINMLNSRLVAAEVNIESAMKKELDYEEAQVNRWKYMLSPQSINKSVDALEQWQKVFDLSWFLAISRVGPLIDGQLSEWKQSPVEDGRVPPYIHCRITAIGIEDCFKCRDA</sequence>
<dbReference type="STRING" id="1316194.A0A1Q5UAD8"/>
<dbReference type="EMBL" id="MNBE01000524">
    <property type="protein sequence ID" value="OKP09438.1"/>
    <property type="molecule type" value="Genomic_DNA"/>
</dbReference>
<evidence type="ECO:0000313" key="1">
    <source>
        <dbReference type="EMBL" id="OKP09438.1"/>
    </source>
</evidence>
<comment type="caution">
    <text evidence="1">The sequence shown here is derived from an EMBL/GenBank/DDBJ whole genome shotgun (WGS) entry which is preliminary data.</text>
</comment>
<keyword evidence="2" id="KW-1185">Reference proteome</keyword>
<proteinExistence type="predicted"/>
<gene>
    <name evidence="1" type="ORF">PENSUB_5260</name>
</gene>
<reference evidence="1 2" key="1">
    <citation type="submission" date="2016-10" db="EMBL/GenBank/DDBJ databases">
        <title>Genome sequence of the ascomycete fungus Penicillium subrubescens.</title>
        <authorList>
            <person name="De Vries R.P."/>
            <person name="Peng M."/>
            <person name="Dilokpimol A."/>
            <person name="Hilden K."/>
            <person name="Makela M.R."/>
            <person name="Grigoriev I."/>
            <person name="Riley R."/>
            <person name="Granchi Z."/>
        </authorList>
    </citation>
    <scope>NUCLEOTIDE SEQUENCE [LARGE SCALE GENOMIC DNA]</scope>
    <source>
        <strain evidence="1 2">CBS 132785</strain>
    </source>
</reference>
<protein>
    <submittedName>
        <fullName evidence="1">Uncharacterized protein</fullName>
    </submittedName>
</protein>
<dbReference type="AlphaFoldDB" id="A0A1Q5UAD8"/>
<dbReference type="Proteomes" id="UP000186955">
    <property type="component" value="Unassembled WGS sequence"/>
</dbReference>
<organism evidence="1 2">
    <name type="scientific">Penicillium subrubescens</name>
    <dbReference type="NCBI Taxonomy" id="1316194"/>
    <lineage>
        <taxon>Eukaryota</taxon>
        <taxon>Fungi</taxon>
        <taxon>Dikarya</taxon>
        <taxon>Ascomycota</taxon>
        <taxon>Pezizomycotina</taxon>
        <taxon>Eurotiomycetes</taxon>
        <taxon>Eurotiomycetidae</taxon>
        <taxon>Eurotiales</taxon>
        <taxon>Aspergillaceae</taxon>
        <taxon>Penicillium</taxon>
    </lineage>
</organism>